<dbReference type="Gene3D" id="2.10.50.10">
    <property type="entry name" value="Tumor Necrosis Factor Receptor, subunit A, domain 2"/>
    <property type="match status" value="2"/>
</dbReference>
<evidence type="ECO:0000259" key="10">
    <source>
        <dbReference type="Pfam" id="PF01094"/>
    </source>
</evidence>
<keyword evidence="2 8" id="KW-0812">Transmembrane</keyword>
<evidence type="ECO:0000256" key="4">
    <source>
        <dbReference type="ARBA" id="ARBA00023136"/>
    </source>
</evidence>
<evidence type="ECO:0000256" key="8">
    <source>
        <dbReference type="SAM" id="Phobius"/>
    </source>
</evidence>
<feature type="signal peptide" evidence="9">
    <location>
        <begin position="1"/>
        <end position="24"/>
    </location>
</feature>
<evidence type="ECO:0000256" key="1">
    <source>
        <dbReference type="ARBA" id="ARBA00004141"/>
    </source>
</evidence>
<dbReference type="InterPro" id="IPR000337">
    <property type="entry name" value="GPCR_3"/>
</dbReference>
<dbReference type="SUPFAM" id="SSF57184">
    <property type="entry name" value="Growth factor receptor domain"/>
    <property type="match status" value="1"/>
</dbReference>
<dbReference type="Proteomes" id="UP000626109">
    <property type="component" value="Unassembled WGS sequence"/>
</dbReference>
<dbReference type="OrthoDB" id="5984008at2759"/>
<proteinExistence type="predicted"/>
<comment type="caution">
    <text evidence="11">The sequence shown here is derived from an EMBL/GenBank/DDBJ whole genome shotgun (WGS) entry which is preliminary data.</text>
</comment>
<name>A0A813FK89_POLGL</name>
<keyword evidence="4 8" id="KW-0472">Membrane</keyword>
<organism evidence="11 13">
    <name type="scientific">Polarella glacialis</name>
    <name type="common">Dinoflagellate</name>
    <dbReference type="NCBI Taxonomy" id="89957"/>
    <lineage>
        <taxon>Eukaryota</taxon>
        <taxon>Sar</taxon>
        <taxon>Alveolata</taxon>
        <taxon>Dinophyceae</taxon>
        <taxon>Suessiales</taxon>
        <taxon>Suessiaceae</taxon>
        <taxon>Polarella</taxon>
    </lineage>
</organism>
<dbReference type="GO" id="GO:0016020">
    <property type="term" value="C:membrane"/>
    <property type="evidence" value="ECO:0007669"/>
    <property type="project" value="UniProtKB-SubCell"/>
</dbReference>
<dbReference type="GO" id="GO:0004930">
    <property type="term" value="F:G protein-coupled receptor activity"/>
    <property type="evidence" value="ECO:0007669"/>
    <property type="project" value="InterPro"/>
</dbReference>
<dbReference type="PANTHER" id="PTHR24060">
    <property type="entry name" value="METABOTROPIC GLUTAMATE RECEPTOR"/>
    <property type="match status" value="1"/>
</dbReference>
<evidence type="ECO:0000313" key="13">
    <source>
        <dbReference type="Proteomes" id="UP000654075"/>
    </source>
</evidence>
<feature type="transmembrane region" description="Helical" evidence="8">
    <location>
        <begin position="755"/>
        <end position="775"/>
    </location>
</feature>
<evidence type="ECO:0000313" key="12">
    <source>
        <dbReference type="EMBL" id="CAE8721126.1"/>
    </source>
</evidence>
<feature type="region of interest" description="Disordered" evidence="7">
    <location>
        <begin position="1491"/>
        <end position="1567"/>
    </location>
</feature>
<keyword evidence="3 8" id="KW-1133">Transmembrane helix</keyword>
<protein>
    <recommendedName>
        <fullName evidence="10">Receptor ligand binding region domain-containing protein</fullName>
    </recommendedName>
</protein>
<feature type="transmembrane region" description="Helical" evidence="8">
    <location>
        <begin position="855"/>
        <end position="874"/>
    </location>
</feature>
<feature type="domain" description="Receptor ligand binding region" evidence="10">
    <location>
        <begin position="67"/>
        <end position="460"/>
    </location>
</feature>
<dbReference type="SUPFAM" id="SSF53822">
    <property type="entry name" value="Periplasmic binding protein-like I"/>
    <property type="match status" value="1"/>
</dbReference>
<feature type="transmembrane region" description="Helical" evidence="8">
    <location>
        <begin position="1076"/>
        <end position="1099"/>
    </location>
</feature>
<keyword evidence="13" id="KW-1185">Reference proteome</keyword>
<reference evidence="11" key="1">
    <citation type="submission" date="2021-02" db="EMBL/GenBank/DDBJ databases">
        <authorList>
            <person name="Dougan E. K."/>
            <person name="Rhodes N."/>
            <person name="Thang M."/>
            <person name="Chan C."/>
        </authorList>
    </citation>
    <scope>NUCLEOTIDE SEQUENCE</scope>
</reference>
<evidence type="ECO:0000256" key="7">
    <source>
        <dbReference type="SAM" id="MobiDB-lite"/>
    </source>
</evidence>
<evidence type="ECO:0000256" key="2">
    <source>
        <dbReference type="ARBA" id="ARBA00022692"/>
    </source>
</evidence>
<dbReference type="SMART" id="SM01411">
    <property type="entry name" value="Ephrin_rec_like"/>
    <property type="match status" value="2"/>
</dbReference>
<keyword evidence="5" id="KW-0675">Receptor</keyword>
<dbReference type="InterPro" id="IPR028082">
    <property type="entry name" value="Peripla_BP_I"/>
</dbReference>
<dbReference type="Pfam" id="PF01094">
    <property type="entry name" value="ANF_receptor"/>
    <property type="match status" value="1"/>
</dbReference>
<evidence type="ECO:0000256" key="5">
    <source>
        <dbReference type="ARBA" id="ARBA00023170"/>
    </source>
</evidence>
<dbReference type="EMBL" id="CAJNNW010033971">
    <property type="protein sequence ID" value="CAE8721126.1"/>
    <property type="molecule type" value="Genomic_DNA"/>
</dbReference>
<dbReference type="Proteomes" id="UP000654075">
    <property type="component" value="Unassembled WGS sequence"/>
</dbReference>
<feature type="transmembrane region" description="Helical" evidence="8">
    <location>
        <begin position="886"/>
        <end position="906"/>
    </location>
</feature>
<feature type="transmembrane region" description="Helical" evidence="8">
    <location>
        <begin position="931"/>
        <end position="956"/>
    </location>
</feature>
<feature type="transmembrane region" description="Helical" evidence="8">
    <location>
        <begin position="787"/>
        <end position="807"/>
    </location>
</feature>
<gene>
    <name evidence="11" type="ORF">PGLA1383_LOCUS30192</name>
    <name evidence="12" type="ORF">PGLA2088_LOCUS41740</name>
</gene>
<evidence type="ECO:0000256" key="9">
    <source>
        <dbReference type="SAM" id="SignalP"/>
    </source>
</evidence>
<accession>A0A813FK89</accession>
<evidence type="ECO:0000313" key="11">
    <source>
        <dbReference type="EMBL" id="CAE8612395.1"/>
    </source>
</evidence>
<dbReference type="PRINTS" id="PR00248">
    <property type="entry name" value="GPCRMGR"/>
</dbReference>
<dbReference type="InterPro" id="IPR009030">
    <property type="entry name" value="Growth_fac_rcpt_cys_sf"/>
</dbReference>
<dbReference type="PROSITE" id="PS51257">
    <property type="entry name" value="PROKAR_LIPOPROTEIN"/>
    <property type="match status" value="1"/>
</dbReference>
<feature type="transmembrane region" description="Helical" evidence="8">
    <location>
        <begin position="1047"/>
        <end position="1064"/>
    </location>
</feature>
<evidence type="ECO:0000256" key="6">
    <source>
        <dbReference type="ARBA" id="ARBA00023180"/>
    </source>
</evidence>
<sequence>MCIVRVHVGAFVVVVACGFTTAAAAAGEWKAAYPPWGEPAAPTFGAPELWIPLIGPFTRHGCFPSRYMSMRIAVSHINRRDSTFCPAIAQLSSNFEIRYELADTSSNAIGTASVLMKLLGNETKKKKTKTVLGPNSSGSAKAASQILSVFGIPQISWAATSADLSNKASYPYFFRSVSPDSLVMRVLAGFVADMGFKKANVLYFDADFQSGQAGDFRLAAENDYNLLTIPYKLPNSGAGGAPVSVSNLVQVKKSLKAVRSGSCRVVLGLAVNEEAYGLWKAADELGIMHSSGWLWLGADGVGGAQLAGDLGRVDLFVGTFYVISESQGPYFQDFAAQWATDMPTTQVPEFTQMPTCKDGQICQGDPDFTGWVSGVHDTELVCQGYTALAYDAVVTLAVVADRLMKRSGVGANLDFFTPTDWFNELKSLHSSGHVFNCLSGEVTFDENQERPLPMAFYNWQPASLSAKRVASWSAVSGYTWQVGADVVWPLNNRSHIVKSSGVPDGLPSGLPPLCDVGDASNNSASACSPCPAGSHGTIVQGTSVCVLCDPGAFQSSSGAQTCTPCSPGYASNQSGLTSCGADFICPVGFLSAEPGATECAACPAGRASPTAGSRSCSFCEQGTYQTNTGAGACDTCESFLAGSTSQRGALDPVTECQCPEGRFHKPGAGCLACPEGLQCLGGQGLPLQAPGFWVQVLDATQRDLSVYRCRDHLECPSGVLGSCATGREGQACNDCQSGHYKASEGQCNSCEGEDFLPFIVAILICMGVVVVATFVSQTDRVKQNLTSLTAIATAGQLVTVLQTLGVLRQLSIKWAEPAKTLVELTALLTFDLDVVKVSCFWPKDTPLIRFVERMLIYPCCAAFLCAWWMVLRILKRPIPPDTLFDFNGLVLTVLYISLTLMVLMPFQCIRNPNGIMTMASQPGVTCWTDPVHLGLVGSAVVGILVYPIGICVWILWTTLQYPSRISSGEGLLVLRRYRFLFNRYKSERYYYGAMMLVRNLLVALLPVVLVSLPAIQVIVLVVTLLVSTVLQSRLWPWRSEAANCSDVFLTGSVILVAVAAAPLLEVDAASKEHTLGFVIMLPLMCIPLVCLGAFAYTAYARFGKKGVFGTFLCHHKGGAGSLGRFIKLIMERHSTAKVFYDSDEVENLDLIFDVVRNQTKMLLVLVTPEVQKRMWCAGEIVSAHSNNVRIVLFSCDGCELLSDKIIDSIEEVWTEGQKNTLLLQGITMGMVKDAYRDMRSLPSVLMPRFETMENQEEAILKMVKRVSVPRRRLSRRFSAPKKPQILITGAVSSAEALATCQNMQMLVQASTLAETVVARSATEARASLLSARYLVVVLSKGLLEDPAFAGLLLATQSKFFGPSDPIEIVTVNGDATFEFPAMDFFERLELTGLGHLEGQGLGPDNGPRLAAAYRSLLSVLALPLSPHGSLGMLKEQVKEICRRFRRLDGLGKEGRSKRLSEQQHQLQQQLSVSRWKKLRGFSLFLGKLKGGDSDGVEEEEKISRKVERRRTLDHAMEGGQGRAEDTECPEPGNDSKGSSEALSDPGPEPELLHLQKPPAPELLLGPSDARVGNRWQKVLQDVQASQSLQAFQPRVHTGRAAGGQDGETVAAVVVSAEECTVAELTEAVSEQLQVPRRAQLPSRRRDLNETL</sequence>
<keyword evidence="9" id="KW-0732">Signal</keyword>
<dbReference type="InterPro" id="IPR001828">
    <property type="entry name" value="ANF_lig-bd_rcpt"/>
</dbReference>
<comment type="subcellular location">
    <subcellularLocation>
        <location evidence="1">Membrane</location>
        <topology evidence="1">Multi-pass membrane protein</topology>
    </subcellularLocation>
</comment>
<feature type="chain" id="PRO_5035596213" description="Receptor ligand binding region domain-containing protein" evidence="9">
    <location>
        <begin position="25"/>
        <end position="1651"/>
    </location>
</feature>
<dbReference type="InterPro" id="IPR050726">
    <property type="entry name" value="mGluR"/>
</dbReference>
<dbReference type="Gene3D" id="3.40.50.2300">
    <property type="match status" value="2"/>
</dbReference>
<dbReference type="EMBL" id="CAJNNV010025115">
    <property type="protein sequence ID" value="CAE8612395.1"/>
    <property type="molecule type" value="Genomic_DNA"/>
</dbReference>
<feature type="compositionally biased region" description="Basic and acidic residues" evidence="7">
    <location>
        <begin position="1501"/>
        <end position="1516"/>
    </location>
</feature>
<evidence type="ECO:0000256" key="3">
    <source>
        <dbReference type="ARBA" id="ARBA00022989"/>
    </source>
</evidence>
<keyword evidence="6" id="KW-0325">Glycoprotein</keyword>